<feature type="domain" description="EGF-like" evidence="3">
    <location>
        <begin position="360"/>
        <end position="404"/>
    </location>
</feature>
<dbReference type="Proteomes" id="UP001154078">
    <property type="component" value="Chromosome 10"/>
</dbReference>
<proteinExistence type="predicted"/>
<feature type="chain" id="PRO_5040381453" description="EGF-like domain-containing protein" evidence="2">
    <location>
        <begin position="29"/>
        <end position="474"/>
    </location>
</feature>
<dbReference type="AlphaFoldDB" id="A0A9P0ARP2"/>
<dbReference type="PANTHER" id="PTHR22963">
    <property type="entry name" value="ENDOGLIN-RELATED"/>
    <property type="match status" value="1"/>
</dbReference>
<feature type="disulfide bond" evidence="1">
    <location>
        <begin position="262"/>
        <end position="272"/>
    </location>
</feature>
<dbReference type="SMART" id="SM00181">
    <property type="entry name" value="EGF"/>
    <property type="match status" value="7"/>
</dbReference>
<gene>
    <name evidence="4" type="ORF">MELIAE_LOCUS2256</name>
</gene>
<sequence>MCIKIFKMGTLTIFSSILILQCLSTALGEPSNYRQYRILNYNYPEIYPYERYSEYVNPYVNHPYRYTRPINDNNVYITDKYGRTSVQSALNYRAMSYVSTCSSGTCGQNAQCQVVGGRPVCSCLRGYSGDPISLCKRSECLDNSECRGHQTCRNGVCINPCDGICGTNANCDARNHVPVCSCPAGYTGDPFSRCRRFDPEELCHPSPCGQNTNCEVVNGTPTCKCIPGYHGSPLAGCRHECEGDSECGPTMACIQFKCQNPCTSQCGQNAECETIRNHQAVCKCPRGYFGNPYSSCQPECTSDGDCPRSKPACFYNSCKNPCDGVCGIGANCELRGLTPICSCPRDMTGDPFTMCRPFTSQDLCEPNPCGANAKCQPGFDRTNKERPVCTCLTGYTGDPLRGCVRGECTDDSHCPDSQACIDYKCQNPCIGQCGVNANCNPRRHLAVCTCPPGFNGDALIQCYQNRGTAYYKHK</sequence>
<feature type="domain" description="EGF-like" evidence="3">
    <location>
        <begin position="259"/>
        <end position="297"/>
    </location>
</feature>
<dbReference type="PROSITE" id="PS50026">
    <property type="entry name" value="EGF_3"/>
    <property type="match status" value="5"/>
</dbReference>
<evidence type="ECO:0000313" key="4">
    <source>
        <dbReference type="EMBL" id="CAH0548907.1"/>
    </source>
</evidence>
<comment type="caution">
    <text evidence="1">Lacks conserved residue(s) required for the propagation of feature annotation.</text>
</comment>
<accession>A0A9P0ARP2</accession>
<organism evidence="4 5">
    <name type="scientific">Brassicogethes aeneus</name>
    <name type="common">Rape pollen beetle</name>
    <name type="synonym">Meligethes aeneus</name>
    <dbReference type="NCBI Taxonomy" id="1431903"/>
    <lineage>
        <taxon>Eukaryota</taxon>
        <taxon>Metazoa</taxon>
        <taxon>Ecdysozoa</taxon>
        <taxon>Arthropoda</taxon>
        <taxon>Hexapoda</taxon>
        <taxon>Insecta</taxon>
        <taxon>Pterygota</taxon>
        <taxon>Neoptera</taxon>
        <taxon>Endopterygota</taxon>
        <taxon>Coleoptera</taxon>
        <taxon>Polyphaga</taxon>
        <taxon>Cucujiformia</taxon>
        <taxon>Nitidulidae</taxon>
        <taxon>Meligethinae</taxon>
        <taxon>Brassicogethes</taxon>
    </lineage>
</organism>
<feature type="disulfide bond" evidence="1">
    <location>
        <begin position="161"/>
        <end position="171"/>
    </location>
</feature>
<dbReference type="EMBL" id="OV121141">
    <property type="protein sequence ID" value="CAH0548907.1"/>
    <property type="molecule type" value="Genomic_DNA"/>
</dbReference>
<feature type="domain" description="EGF-like" evidence="3">
    <location>
        <begin position="199"/>
        <end position="238"/>
    </location>
</feature>
<evidence type="ECO:0000259" key="3">
    <source>
        <dbReference type="PROSITE" id="PS50026"/>
    </source>
</evidence>
<evidence type="ECO:0000256" key="1">
    <source>
        <dbReference type="PROSITE-ProRule" id="PRU00076"/>
    </source>
</evidence>
<evidence type="ECO:0000256" key="2">
    <source>
        <dbReference type="SAM" id="SignalP"/>
    </source>
</evidence>
<feature type="signal peptide" evidence="2">
    <location>
        <begin position="1"/>
        <end position="28"/>
    </location>
</feature>
<dbReference type="PROSITE" id="PS01186">
    <property type="entry name" value="EGF_2"/>
    <property type="match status" value="6"/>
</dbReference>
<feature type="domain" description="EGF-like" evidence="3">
    <location>
        <begin position="97"/>
        <end position="136"/>
    </location>
</feature>
<keyword evidence="2" id="KW-0732">Signal</keyword>
<name>A0A9P0ARP2_BRAAE</name>
<dbReference type="OrthoDB" id="4405280at2759"/>
<keyword evidence="5" id="KW-1185">Reference proteome</keyword>
<keyword evidence="1" id="KW-1015">Disulfide bond</keyword>
<dbReference type="InterPro" id="IPR000742">
    <property type="entry name" value="EGF"/>
</dbReference>
<reference evidence="4" key="1">
    <citation type="submission" date="2021-12" db="EMBL/GenBank/DDBJ databases">
        <authorList>
            <person name="King R."/>
        </authorList>
    </citation>
    <scope>NUCLEOTIDE SEQUENCE</scope>
</reference>
<keyword evidence="1" id="KW-0245">EGF-like domain</keyword>
<dbReference type="PANTHER" id="PTHR22963:SF39">
    <property type="entry name" value="DUMPY"/>
    <property type="match status" value="1"/>
</dbReference>
<protein>
    <recommendedName>
        <fullName evidence="3">EGF-like domain-containing protein</fullName>
    </recommendedName>
</protein>
<evidence type="ECO:0000313" key="5">
    <source>
        <dbReference type="Proteomes" id="UP001154078"/>
    </source>
</evidence>
<feature type="domain" description="EGF-like" evidence="3">
    <location>
        <begin position="158"/>
        <end position="195"/>
    </location>
</feature>